<feature type="domain" description="NTP pyrophosphohydrolase MazG-like" evidence="1">
    <location>
        <begin position="32"/>
        <end position="75"/>
    </location>
</feature>
<proteinExistence type="predicted"/>
<dbReference type="Proteomes" id="UP001225034">
    <property type="component" value="Unassembled WGS sequence"/>
</dbReference>
<dbReference type="Gene3D" id="1.10.287.1080">
    <property type="entry name" value="MazG-like"/>
    <property type="match status" value="2"/>
</dbReference>
<dbReference type="InterPro" id="IPR047046">
    <property type="entry name" value="YpjD/YvdC"/>
</dbReference>
<evidence type="ECO:0000259" key="1">
    <source>
        <dbReference type="Pfam" id="PF03819"/>
    </source>
</evidence>
<keyword evidence="3" id="KW-1185">Reference proteome</keyword>
<sequence length="293" mass="33359">MTDRTLHTIHDYQVLIDQSIRHLGGYWRTLSGLARVTEELGELAELLLTEEKDPDTVGGELADVFIISTCLANQFATDLTKEYAELGLPALIHELDLSGEIGSASHHFLQLSQTAGSVARIINHYDGDKPMKESEKQMSVGKQLALFHQHLFHFAAALETNLLKYVESTLTKNLQRDKNRFALTSDPVTEISVSHYCNAKNLENTSFKQGSRIWGAKPWDNDQPVQENLNWFNESIQRYVKCAVIEGLDGFVLETPKQTVESHQIQHYIDEKTFSVMKTESDKRDFFIIRYVE</sequence>
<dbReference type="Pfam" id="PF03819">
    <property type="entry name" value="MazG"/>
    <property type="match status" value="1"/>
</dbReference>
<reference evidence="2 3" key="1">
    <citation type="submission" date="2023-07" db="EMBL/GenBank/DDBJ databases">
        <title>Genomic Encyclopedia of Type Strains, Phase IV (KMG-IV): sequencing the most valuable type-strain genomes for metagenomic binning, comparative biology and taxonomic classification.</title>
        <authorList>
            <person name="Goeker M."/>
        </authorList>
    </citation>
    <scope>NUCLEOTIDE SEQUENCE [LARGE SCALE GENOMIC DNA]</scope>
    <source>
        <strain evidence="2 3">DSM 19154</strain>
    </source>
</reference>
<evidence type="ECO:0000313" key="3">
    <source>
        <dbReference type="Proteomes" id="UP001225034"/>
    </source>
</evidence>
<dbReference type="EMBL" id="JAUSUA010000002">
    <property type="protein sequence ID" value="MDQ0207176.1"/>
    <property type="molecule type" value="Genomic_DNA"/>
</dbReference>
<organism evidence="2 3">
    <name type="scientific">Alkalicoccobacillus murimartini</name>
    <dbReference type="NCBI Taxonomy" id="171685"/>
    <lineage>
        <taxon>Bacteria</taxon>
        <taxon>Bacillati</taxon>
        <taxon>Bacillota</taxon>
        <taxon>Bacilli</taxon>
        <taxon>Bacillales</taxon>
        <taxon>Bacillaceae</taxon>
        <taxon>Alkalicoccobacillus</taxon>
    </lineage>
</organism>
<dbReference type="PANTHER" id="PTHR42692">
    <property type="entry name" value="NUCLEOTIDE PYROPHOSPHOHYDROLASE"/>
    <property type="match status" value="1"/>
</dbReference>
<dbReference type="RefSeq" id="WP_306982250.1">
    <property type="nucleotide sequence ID" value="NZ_JAUSUA010000002.1"/>
</dbReference>
<name>A0ABT9YHJ8_9BACI</name>
<dbReference type="SUPFAM" id="SSF101386">
    <property type="entry name" value="all-alpha NTP pyrophosphatases"/>
    <property type="match status" value="1"/>
</dbReference>
<comment type="caution">
    <text evidence="2">The sequence shown here is derived from an EMBL/GenBank/DDBJ whole genome shotgun (WGS) entry which is preliminary data.</text>
</comment>
<dbReference type="PANTHER" id="PTHR42692:SF1">
    <property type="entry name" value="NUCLEOTIDE PYROPHOSPHOHYDROLASE"/>
    <property type="match status" value="1"/>
</dbReference>
<evidence type="ECO:0000313" key="2">
    <source>
        <dbReference type="EMBL" id="MDQ0207176.1"/>
    </source>
</evidence>
<protein>
    <recommendedName>
        <fullName evidence="1">NTP pyrophosphohydrolase MazG-like domain-containing protein</fullName>
    </recommendedName>
</protein>
<dbReference type="InterPro" id="IPR004518">
    <property type="entry name" value="MazG-like_dom"/>
</dbReference>
<gene>
    <name evidence="2" type="ORF">J2S05_001975</name>
</gene>
<accession>A0ABT9YHJ8</accession>